<organism evidence="1 2">
    <name type="scientific">Mesorhizobium dulcispinae</name>
    <dbReference type="NCBI Taxonomy" id="3072316"/>
    <lineage>
        <taxon>Bacteria</taxon>
        <taxon>Pseudomonadati</taxon>
        <taxon>Pseudomonadota</taxon>
        <taxon>Alphaproteobacteria</taxon>
        <taxon>Hyphomicrobiales</taxon>
        <taxon>Phyllobacteriaceae</taxon>
        <taxon>Mesorhizobium</taxon>
    </lineage>
</organism>
<accession>A0ABU4XAF9</accession>
<reference evidence="1 2" key="1">
    <citation type="submission" date="2023-08" db="EMBL/GenBank/DDBJ databases">
        <title>Implementing the SeqCode for naming new Mesorhizobium species isolated from Vachellia karroo root nodules.</title>
        <authorList>
            <person name="Van Lill M."/>
        </authorList>
    </citation>
    <scope>NUCLEOTIDE SEQUENCE [LARGE SCALE GENOMIC DNA]</scope>
    <source>
        <strain evidence="1 2">VK23A</strain>
    </source>
</reference>
<proteinExistence type="predicted"/>
<dbReference type="Proteomes" id="UP001271780">
    <property type="component" value="Unassembled WGS sequence"/>
</dbReference>
<evidence type="ECO:0000313" key="1">
    <source>
        <dbReference type="EMBL" id="MDX8470978.1"/>
    </source>
</evidence>
<evidence type="ECO:0000313" key="2">
    <source>
        <dbReference type="Proteomes" id="UP001271780"/>
    </source>
</evidence>
<comment type="caution">
    <text evidence="1">The sequence shown here is derived from an EMBL/GenBank/DDBJ whole genome shotgun (WGS) entry which is preliminary data.</text>
</comment>
<gene>
    <name evidence="1" type="ORF">RFM27_02685</name>
</gene>
<dbReference type="RefSeq" id="WP_320315152.1">
    <property type="nucleotide sequence ID" value="NZ_JAVIIX010000001.1"/>
</dbReference>
<sequence length="176" mass="19857">MDITAHIKLAIAAHARPLPEYASLSAFDLRFRDGNAADGWHLDDESLTRAGYYCTYARRATAVVLMPGFPSIPTFWRPAVFFLPDDPTLKPEMAYDGDPLRRGCKPVPVAQSDVSKAKIEREVFGHIEPALDALARFYRRTGQRWEVLYLRERDRCQEAGEACDWSELPVDPGTLS</sequence>
<dbReference type="EMBL" id="JAVIIZ010000001">
    <property type="protein sequence ID" value="MDX8470978.1"/>
    <property type="molecule type" value="Genomic_DNA"/>
</dbReference>
<protein>
    <submittedName>
        <fullName evidence="1">Uncharacterized protein</fullName>
    </submittedName>
</protein>
<keyword evidence="2" id="KW-1185">Reference proteome</keyword>
<name>A0ABU4XAF9_9HYPH</name>